<dbReference type="EMBL" id="GBXM01092368">
    <property type="protein sequence ID" value="JAH16209.1"/>
    <property type="molecule type" value="Transcribed_RNA"/>
</dbReference>
<protein>
    <submittedName>
        <fullName evidence="1">Uncharacterized protein</fullName>
    </submittedName>
</protein>
<sequence>MMIQKIITFRNGSFRLNLKACAQDSWNNLLLMLGLQIMCFCA</sequence>
<evidence type="ECO:0000313" key="1">
    <source>
        <dbReference type="EMBL" id="JAH16209.1"/>
    </source>
</evidence>
<accession>A0A0E9QHD4</accession>
<reference evidence="1" key="2">
    <citation type="journal article" date="2015" name="Fish Shellfish Immunol.">
        <title>Early steps in the European eel (Anguilla anguilla)-Vibrio vulnificus interaction in the gills: Role of the RtxA13 toxin.</title>
        <authorList>
            <person name="Callol A."/>
            <person name="Pajuelo D."/>
            <person name="Ebbesson L."/>
            <person name="Teles M."/>
            <person name="MacKenzie S."/>
            <person name="Amaro C."/>
        </authorList>
    </citation>
    <scope>NUCLEOTIDE SEQUENCE</scope>
</reference>
<name>A0A0E9QHD4_ANGAN</name>
<reference evidence="1" key="1">
    <citation type="submission" date="2014-11" db="EMBL/GenBank/DDBJ databases">
        <authorList>
            <person name="Amaro Gonzalez C."/>
        </authorList>
    </citation>
    <scope>NUCLEOTIDE SEQUENCE</scope>
</reference>
<dbReference type="AlphaFoldDB" id="A0A0E9QHD4"/>
<organism evidence="1">
    <name type="scientific">Anguilla anguilla</name>
    <name type="common">European freshwater eel</name>
    <name type="synonym">Muraena anguilla</name>
    <dbReference type="NCBI Taxonomy" id="7936"/>
    <lineage>
        <taxon>Eukaryota</taxon>
        <taxon>Metazoa</taxon>
        <taxon>Chordata</taxon>
        <taxon>Craniata</taxon>
        <taxon>Vertebrata</taxon>
        <taxon>Euteleostomi</taxon>
        <taxon>Actinopterygii</taxon>
        <taxon>Neopterygii</taxon>
        <taxon>Teleostei</taxon>
        <taxon>Anguilliformes</taxon>
        <taxon>Anguillidae</taxon>
        <taxon>Anguilla</taxon>
    </lineage>
</organism>
<proteinExistence type="predicted"/>